<evidence type="ECO:0000313" key="1">
    <source>
        <dbReference type="EMBL" id="KAF7372549.1"/>
    </source>
</evidence>
<evidence type="ECO:0008006" key="3">
    <source>
        <dbReference type="Google" id="ProtNLM"/>
    </source>
</evidence>
<proteinExistence type="predicted"/>
<keyword evidence="2" id="KW-1185">Reference proteome</keyword>
<accession>A0A8H7DEK0</accession>
<gene>
    <name evidence="1" type="ORF">MVEN_00117300</name>
</gene>
<evidence type="ECO:0000313" key="2">
    <source>
        <dbReference type="Proteomes" id="UP000620124"/>
    </source>
</evidence>
<dbReference type="EMBL" id="JACAZI010000001">
    <property type="protein sequence ID" value="KAF7372549.1"/>
    <property type="molecule type" value="Genomic_DNA"/>
</dbReference>
<name>A0A8H7DEK0_9AGAR</name>
<dbReference type="Proteomes" id="UP000620124">
    <property type="component" value="Unassembled WGS sequence"/>
</dbReference>
<dbReference type="OrthoDB" id="2422225at2759"/>
<dbReference type="AlphaFoldDB" id="A0A8H7DEK0"/>
<sequence>MRGYNTAILRELLGKWEEHLSRGKNGPFYPYVAITDTDLRERGALLDIWPYIWLLLCKFHLGQCWTNKRKALKLTSSAKDGDFWKDYVVGQIISLEVQLIESMDIQVAHQLITDQHTNLRALVNDNPSLRSTVDAAISFLEYLTSTWMPEAFGRVGRSVDEVLHQLH</sequence>
<comment type="caution">
    <text evidence="1">The sequence shown here is derived from an EMBL/GenBank/DDBJ whole genome shotgun (WGS) entry which is preliminary data.</text>
</comment>
<reference evidence="1" key="1">
    <citation type="submission" date="2020-05" db="EMBL/GenBank/DDBJ databases">
        <title>Mycena genomes resolve the evolution of fungal bioluminescence.</title>
        <authorList>
            <person name="Tsai I.J."/>
        </authorList>
    </citation>
    <scope>NUCLEOTIDE SEQUENCE</scope>
    <source>
        <strain evidence="1">CCC161011</strain>
    </source>
</reference>
<protein>
    <recommendedName>
        <fullName evidence="3">MULE transposase domain-containing protein</fullName>
    </recommendedName>
</protein>
<organism evidence="1 2">
    <name type="scientific">Mycena venus</name>
    <dbReference type="NCBI Taxonomy" id="2733690"/>
    <lineage>
        <taxon>Eukaryota</taxon>
        <taxon>Fungi</taxon>
        <taxon>Dikarya</taxon>
        <taxon>Basidiomycota</taxon>
        <taxon>Agaricomycotina</taxon>
        <taxon>Agaricomycetes</taxon>
        <taxon>Agaricomycetidae</taxon>
        <taxon>Agaricales</taxon>
        <taxon>Marasmiineae</taxon>
        <taxon>Mycenaceae</taxon>
        <taxon>Mycena</taxon>
    </lineage>
</organism>